<name>A0A425CN45_9STRA</name>
<comment type="caution">
    <text evidence="4">The sequence shown here is derived from an EMBL/GenBank/DDBJ whole genome shotgun (WGS) entry which is preliminary data.</text>
</comment>
<evidence type="ECO:0000313" key="4">
    <source>
        <dbReference type="EMBL" id="RQM18440.1"/>
    </source>
</evidence>
<dbReference type="PROSITE" id="PS00061">
    <property type="entry name" value="ADH_SHORT"/>
    <property type="match status" value="1"/>
</dbReference>
<dbReference type="EMBL" id="QKXF01000061">
    <property type="protein sequence ID" value="RQM18440.1"/>
    <property type="molecule type" value="Genomic_DNA"/>
</dbReference>
<sequence length="263" mass="28511">MSILCNGLTPLHLGFDKNIVLATLARGDRVIATALDDSKLQYIVDQGDRALALDVTANDTEIKKVIAEALRFYGTIDILINNAPFLFGGSIEECSDEEVYQQFNTNVFGVFRILRAVLPHMRAKRSGVVANIGSACSWTGIKTLGIYGSTKFALAGLTLDLRTEIEPFGIDVTIIEPGSFWTAILARALHNRIARINADEHEEKQPGDPAKGAQIIVDVLTKTGGCAGKTILSRMLLGKDVVEIGDMPCCKQTVANSIIGLHW</sequence>
<keyword evidence="2" id="KW-0560">Oxidoreductase</keyword>
<comment type="similarity">
    <text evidence="1 3">Belongs to the short-chain dehydrogenases/reductases (SDR) family.</text>
</comment>
<dbReference type="PANTHER" id="PTHR43976">
    <property type="entry name" value="SHORT CHAIN DEHYDROGENASE"/>
    <property type="match status" value="1"/>
</dbReference>
<evidence type="ECO:0000256" key="2">
    <source>
        <dbReference type="ARBA" id="ARBA00023002"/>
    </source>
</evidence>
<dbReference type="InterPro" id="IPR051911">
    <property type="entry name" value="SDR_oxidoreductase"/>
</dbReference>
<dbReference type="PRINTS" id="PR00080">
    <property type="entry name" value="SDRFAMILY"/>
</dbReference>
<protein>
    <submittedName>
        <fullName evidence="4">Uncharacterized protein</fullName>
    </submittedName>
</protein>
<dbReference type="InterPro" id="IPR002347">
    <property type="entry name" value="SDR_fam"/>
</dbReference>
<dbReference type="VEuPathDB" id="FungiDB:DD237_008515"/>
<dbReference type="Proteomes" id="UP000286097">
    <property type="component" value="Unassembled WGS sequence"/>
</dbReference>
<reference evidence="4 5" key="1">
    <citation type="submission" date="2018-06" db="EMBL/GenBank/DDBJ databases">
        <title>Comparative genomics of downy mildews reveals potential adaptations to biotrophy.</title>
        <authorList>
            <person name="Fletcher K."/>
            <person name="Klosterman S.J."/>
            <person name="Derevnina L."/>
            <person name="Martin F."/>
            <person name="Koike S."/>
            <person name="Reyes Chin-Wo S."/>
            <person name="Mou B."/>
            <person name="Michelmore R."/>
        </authorList>
    </citation>
    <scope>NUCLEOTIDE SEQUENCE [LARGE SCALE GENOMIC DNA]</scope>
    <source>
        <strain evidence="4 5">R13</strain>
    </source>
</reference>
<evidence type="ECO:0000256" key="3">
    <source>
        <dbReference type="RuleBase" id="RU000363"/>
    </source>
</evidence>
<dbReference type="GO" id="GO:0016491">
    <property type="term" value="F:oxidoreductase activity"/>
    <property type="evidence" value="ECO:0007669"/>
    <property type="project" value="UniProtKB-KW"/>
</dbReference>
<organism evidence="4 5">
    <name type="scientific">Peronospora effusa</name>
    <dbReference type="NCBI Taxonomy" id="542832"/>
    <lineage>
        <taxon>Eukaryota</taxon>
        <taxon>Sar</taxon>
        <taxon>Stramenopiles</taxon>
        <taxon>Oomycota</taxon>
        <taxon>Peronosporomycetes</taxon>
        <taxon>Peronosporales</taxon>
        <taxon>Peronosporaceae</taxon>
        <taxon>Peronospora</taxon>
    </lineage>
</organism>
<dbReference type="AlphaFoldDB" id="A0A425CN45"/>
<gene>
    <name evidence="4" type="ORF">DD237_008515</name>
</gene>
<dbReference type="InterPro" id="IPR020904">
    <property type="entry name" value="Sc_DH/Rdtase_CS"/>
</dbReference>
<dbReference type="Gene3D" id="3.40.50.720">
    <property type="entry name" value="NAD(P)-binding Rossmann-like Domain"/>
    <property type="match status" value="1"/>
</dbReference>
<accession>A0A425CN45</accession>
<evidence type="ECO:0000256" key="1">
    <source>
        <dbReference type="ARBA" id="ARBA00006484"/>
    </source>
</evidence>
<dbReference type="SUPFAM" id="SSF51735">
    <property type="entry name" value="NAD(P)-binding Rossmann-fold domains"/>
    <property type="match status" value="1"/>
</dbReference>
<dbReference type="PRINTS" id="PR00081">
    <property type="entry name" value="GDHRDH"/>
</dbReference>
<dbReference type="PANTHER" id="PTHR43976:SF16">
    <property type="entry name" value="SHORT-CHAIN DEHYDROGENASE_REDUCTASE FAMILY PROTEIN"/>
    <property type="match status" value="1"/>
</dbReference>
<dbReference type="InterPro" id="IPR036291">
    <property type="entry name" value="NAD(P)-bd_dom_sf"/>
</dbReference>
<evidence type="ECO:0000313" key="5">
    <source>
        <dbReference type="Proteomes" id="UP000286097"/>
    </source>
</evidence>
<proteinExistence type="inferred from homology"/>
<dbReference type="Pfam" id="PF00106">
    <property type="entry name" value="adh_short"/>
    <property type="match status" value="1"/>
</dbReference>